<dbReference type="PRINTS" id="PR00837">
    <property type="entry name" value="V5TPXLIKE"/>
</dbReference>
<dbReference type="OrthoDB" id="337038at2759"/>
<feature type="region of interest" description="Disordered" evidence="1">
    <location>
        <begin position="72"/>
        <end position="114"/>
    </location>
</feature>
<protein>
    <recommendedName>
        <fullName evidence="2">SCP domain-containing protein</fullName>
    </recommendedName>
</protein>
<keyword evidence="4" id="KW-1185">Reference proteome</keyword>
<dbReference type="InterPro" id="IPR001283">
    <property type="entry name" value="CRISP-related"/>
</dbReference>
<dbReference type="AlphaFoldDB" id="J4I9D1"/>
<dbReference type="Pfam" id="PF00188">
    <property type="entry name" value="CAP"/>
    <property type="match status" value="1"/>
</dbReference>
<dbReference type="EMBL" id="HE797010">
    <property type="protein sequence ID" value="CCM00951.1"/>
    <property type="molecule type" value="Genomic_DNA"/>
</dbReference>
<evidence type="ECO:0000313" key="4">
    <source>
        <dbReference type="Proteomes" id="UP000006352"/>
    </source>
</evidence>
<evidence type="ECO:0000259" key="2">
    <source>
        <dbReference type="SMART" id="SM00198"/>
    </source>
</evidence>
<dbReference type="STRING" id="599839.J4I9D1"/>
<dbReference type="Gene3D" id="3.40.33.10">
    <property type="entry name" value="CAP"/>
    <property type="match status" value="1"/>
</dbReference>
<organism evidence="3 4">
    <name type="scientific">Fibroporia radiculosa</name>
    <dbReference type="NCBI Taxonomy" id="599839"/>
    <lineage>
        <taxon>Eukaryota</taxon>
        <taxon>Fungi</taxon>
        <taxon>Dikarya</taxon>
        <taxon>Basidiomycota</taxon>
        <taxon>Agaricomycotina</taxon>
        <taxon>Agaricomycetes</taxon>
        <taxon>Polyporales</taxon>
        <taxon>Fibroporiaceae</taxon>
        <taxon>Fibroporia</taxon>
    </lineage>
</organism>
<evidence type="ECO:0000313" key="3">
    <source>
        <dbReference type="EMBL" id="CCM00951.1"/>
    </source>
</evidence>
<dbReference type="InParanoid" id="J4I9D1"/>
<reference evidence="3 4" key="1">
    <citation type="journal article" date="2012" name="Appl. Environ. Microbiol.">
        <title>Short-read sequencing for genomic analysis of the brown rot fungus Fibroporia radiculosa.</title>
        <authorList>
            <person name="Tang J.D."/>
            <person name="Perkins A.D."/>
            <person name="Sonstegard T.S."/>
            <person name="Schroeder S.G."/>
            <person name="Burgess S.C."/>
            <person name="Diehl S.V."/>
        </authorList>
    </citation>
    <scope>NUCLEOTIDE SEQUENCE [LARGE SCALE GENOMIC DNA]</scope>
    <source>
        <strain evidence="3 4">TFFH 294</strain>
    </source>
</reference>
<dbReference type="SMART" id="SM00198">
    <property type="entry name" value="SCP"/>
    <property type="match status" value="1"/>
</dbReference>
<dbReference type="InterPro" id="IPR014044">
    <property type="entry name" value="CAP_dom"/>
</dbReference>
<gene>
    <name evidence="3" type="ORF">FIBRA_02998</name>
</gene>
<evidence type="ECO:0000256" key="1">
    <source>
        <dbReference type="SAM" id="MobiDB-lite"/>
    </source>
</evidence>
<dbReference type="PANTHER" id="PTHR10334">
    <property type="entry name" value="CYSTEINE-RICH SECRETORY PROTEIN-RELATED"/>
    <property type="match status" value="1"/>
</dbReference>
<dbReference type="InterPro" id="IPR035940">
    <property type="entry name" value="CAP_sf"/>
</dbReference>
<dbReference type="GeneID" id="24095862"/>
<feature type="domain" description="SCP" evidence="2">
    <location>
        <begin position="112"/>
        <end position="235"/>
    </location>
</feature>
<feature type="compositionally biased region" description="Low complexity" evidence="1">
    <location>
        <begin position="91"/>
        <end position="112"/>
    </location>
</feature>
<accession>J4I9D1</accession>
<dbReference type="RefSeq" id="XP_012180234.1">
    <property type="nucleotide sequence ID" value="XM_012324844.1"/>
</dbReference>
<feature type="compositionally biased region" description="Polar residues" evidence="1">
    <location>
        <begin position="72"/>
        <end position="85"/>
    </location>
</feature>
<sequence length="383" mass="41325">MCSEYCTCACHIFLNTFISSVSSTAIVSSSSLSTLTSPVPATTSSSIIALTAAPTNANILVTSVPSETTALSTPVSTSALPPSTTQDEEVAATTASSNTQSQSSPTGTSSQSDIDEYLSDQNTVRAQHGATPLTWNYTLAAAAQEWADGCVFDHSGGTLENLAAGTGSSYGISAAISSWTNEVSEYDPNDPVASHFTQVVWKATTEVGCAVQECNGIFPASYGEAQYYPVYRFIQQEYTRACLITYESQPKDGVQEGWGRPDTKDAKTRYRTALVRTIRDIDELAHLVIPRHPALRPHARMLHHFRFILPLLTRDESGLTPLHYYDSAIQLARHASREPTEAEFAVGMDAANEIKRILDECKQEMLEGSVSDLLGSISTESLS</sequence>
<dbReference type="Proteomes" id="UP000006352">
    <property type="component" value="Unassembled WGS sequence"/>
</dbReference>
<dbReference type="HOGENOM" id="CLU_721670_0_0_1"/>
<proteinExistence type="predicted"/>
<name>J4I9D1_9APHY</name>
<dbReference type="SUPFAM" id="SSF55797">
    <property type="entry name" value="PR-1-like"/>
    <property type="match status" value="1"/>
</dbReference>